<dbReference type="NCBIfam" id="TIGR01352">
    <property type="entry name" value="tonB_Cterm"/>
    <property type="match status" value="1"/>
</dbReference>
<name>A0AAQ1GI77_9BURK</name>
<dbReference type="Proteomes" id="UP000183529">
    <property type="component" value="Unassembled WGS sequence"/>
</dbReference>
<feature type="signal peptide" evidence="5">
    <location>
        <begin position="1"/>
        <end position="21"/>
    </location>
</feature>
<keyword evidence="5" id="KW-0732">Signal</keyword>
<comment type="subcellular location">
    <subcellularLocation>
        <location evidence="1">Membrane</location>
        <topology evidence="1">Single-pass membrane protein</topology>
    </subcellularLocation>
</comment>
<evidence type="ECO:0000256" key="3">
    <source>
        <dbReference type="ARBA" id="ARBA00022989"/>
    </source>
</evidence>
<organism evidence="6 7">
    <name type="scientific">Paraburkholderia tropica</name>
    <dbReference type="NCBI Taxonomy" id="92647"/>
    <lineage>
        <taxon>Bacteria</taxon>
        <taxon>Pseudomonadati</taxon>
        <taxon>Pseudomonadota</taxon>
        <taxon>Betaproteobacteria</taxon>
        <taxon>Burkholderiales</taxon>
        <taxon>Burkholderiaceae</taxon>
        <taxon>Paraburkholderia</taxon>
    </lineage>
</organism>
<proteinExistence type="predicted"/>
<dbReference type="Pfam" id="PF13103">
    <property type="entry name" value="TonB_2"/>
    <property type="match status" value="1"/>
</dbReference>
<comment type="caution">
    <text evidence="6">The sequence shown here is derived from an EMBL/GenBank/DDBJ whole genome shotgun (WGS) entry which is preliminary data.</text>
</comment>
<dbReference type="Gene3D" id="3.30.1150.10">
    <property type="match status" value="1"/>
</dbReference>
<accession>A0AAQ1GI77</accession>
<evidence type="ECO:0000313" key="6">
    <source>
        <dbReference type="EMBL" id="SEJ95329.1"/>
    </source>
</evidence>
<evidence type="ECO:0000256" key="4">
    <source>
        <dbReference type="ARBA" id="ARBA00023136"/>
    </source>
</evidence>
<dbReference type="PROSITE" id="PS51257">
    <property type="entry name" value="PROKAR_LIPOPROTEIN"/>
    <property type="match status" value="1"/>
</dbReference>
<dbReference type="RefSeq" id="WP_074984755.1">
    <property type="nucleotide sequence ID" value="NZ_CADFGN010000011.1"/>
</dbReference>
<sequence length="193" mass="20283">MNKKRLLLLAFPCALALAACASDEPAAAGPQVHPSPEAVMSRCLASVTESGAPAPTEATLDARQWERYVNCKLGGNMFSNPKKVSVDTEAVVSIRAAPDGRILSVKLLHSSGNHDYDKAVERAIDVATPLPPVPTALHIARIDLHFHPVSVNPLALQSSGPAIGGMNVGVGISDQSHWRAEHCNIVNGVSACD</sequence>
<evidence type="ECO:0000256" key="2">
    <source>
        <dbReference type="ARBA" id="ARBA00022692"/>
    </source>
</evidence>
<evidence type="ECO:0000256" key="5">
    <source>
        <dbReference type="SAM" id="SignalP"/>
    </source>
</evidence>
<evidence type="ECO:0000256" key="1">
    <source>
        <dbReference type="ARBA" id="ARBA00004167"/>
    </source>
</evidence>
<keyword evidence="2" id="KW-0812">Transmembrane</keyword>
<protein>
    <submittedName>
        <fullName evidence="6">TonB family C-terminal domain-containing protein</fullName>
    </submittedName>
</protein>
<gene>
    <name evidence="6" type="ORF">SAMN05216550_111176</name>
</gene>
<dbReference type="InterPro" id="IPR006260">
    <property type="entry name" value="TonB/TolA_C"/>
</dbReference>
<evidence type="ECO:0000313" key="7">
    <source>
        <dbReference type="Proteomes" id="UP000183529"/>
    </source>
</evidence>
<dbReference type="GO" id="GO:0016020">
    <property type="term" value="C:membrane"/>
    <property type="evidence" value="ECO:0007669"/>
    <property type="project" value="UniProtKB-SubCell"/>
</dbReference>
<keyword evidence="4" id="KW-0472">Membrane</keyword>
<dbReference type="SUPFAM" id="SSF74653">
    <property type="entry name" value="TolA/TonB C-terminal domain"/>
    <property type="match status" value="1"/>
</dbReference>
<dbReference type="AlphaFoldDB" id="A0AAQ1GI77"/>
<keyword evidence="3" id="KW-1133">Transmembrane helix</keyword>
<feature type="chain" id="PRO_5043017070" evidence="5">
    <location>
        <begin position="22"/>
        <end position="193"/>
    </location>
</feature>
<dbReference type="EMBL" id="FNZM01000011">
    <property type="protein sequence ID" value="SEJ95329.1"/>
    <property type="molecule type" value="Genomic_DNA"/>
</dbReference>
<reference evidence="6 7" key="1">
    <citation type="submission" date="2016-10" db="EMBL/GenBank/DDBJ databases">
        <authorList>
            <person name="Varghese N."/>
            <person name="Submissions S."/>
        </authorList>
    </citation>
    <scope>NUCLEOTIDE SEQUENCE [LARGE SCALE GENOMIC DNA]</scope>
    <source>
        <strain evidence="6 7">LMG 22274</strain>
    </source>
</reference>